<gene>
    <name evidence="1" type="ORF">AADEFJLK_00237</name>
</gene>
<reference evidence="1 2" key="1">
    <citation type="submission" date="2017-11" db="EMBL/GenBank/DDBJ databases">
        <title>Draft Genome Sequence of Methylobacter psychrotolerans Sph1T, an Obligate Methanotroph from Low-Temperature Environments.</title>
        <authorList>
            <person name="Oshkin I.Y."/>
            <person name="Miroshnikov K."/>
            <person name="Belova S.E."/>
            <person name="Korzhenkov A."/>
            <person name="Toshchakov S.V."/>
            <person name="Dedysh S.N."/>
        </authorList>
    </citation>
    <scope>NUCLEOTIDE SEQUENCE [LARGE SCALE GENOMIC DNA]</scope>
    <source>
        <strain evidence="1 2">Sph1</strain>
    </source>
</reference>
<sequence>MINAQPIYYKAHVLDAVRLQGLGDFLEVLLSHSPVSFKLEAVVPATQWEAAALAVYQGKPLTEADMQLALEWESIV</sequence>
<accession>A0A2S5CQX5</accession>
<dbReference type="Proteomes" id="UP000237423">
    <property type="component" value="Unassembled WGS sequence"/>
</dbReference>
<dbReference type="AlphaFoldDB" id="A0A2S5CQX5"/>
<comment type="caution">
    <text evidence="1">The sequence shown here is derived from an EMBL/GenBank/DDBJ whole genome shotgun (WGS) entry which is preliminary data.</text>
</comment>
<organism evidence="1 2">
    <name type="scientific">Methylovulum psychrotolerans</name>
    <dbReference type="NCBI Taxonomy" id="1704499"/>
    <lineage>
        <taxon>Bacteria</taxon>
        <taxon>Pseudomonadati</taxon>
        <taxon>Pseudomonadota</taxon>
        <taxon>Gammaproteobacteria</taxon>
        <taxon>Methylococcales</taxon>
        <taxon>Methylococcaceae</taxon>
        <taxon>Methylovulum</taxon>
    </lineage>
</organism>
<evidence type="ECO:0000313" key="2">
    <source>
        <dbReference type="Proteomes" id="UP000237423"/>
    </source>
</evidence>
<proteinExistence type="predicted"/>
<evidence type="ECO:0000313" key="1">
    <source>
        <dbReference type="EMBL" id="POZ53219.1"/>
    </source>
</evidence>
<dbReference type="RefSeq" id="WP_103973015.1">
    <property type="nucleotide sequence ID" value="NZ_PGFZ01000001.1"/>
</dbReference>
<protein>
    <submittedName>
        <fullName evidence="1">Uncharacterized protein</fullName>
    </submittedName>
</protein>
<name>A0A2S5CQX5_9GAMM</name>
<dbReference type="EMBL" id="PGFZ01000001">
    <property type="protein sequence ID" value="POZ53219.1"/>
    <property type="molecule type" value="Genomic_DNA"/>
</dbReference>